<keyword evidence="4" id="KW-1133">Transmembrane helix</keyword>
<dbReference type="RefSeq" id="WP_161836557.1">
    <property type="nucleotide sequence ID" value="NZ_CP048000.1"/>
</dbReference>
<feature type="transmembrane region" description="Helical" evidence="4">
    <location>
        <begin position="6"/>
        <end position="28"/>
    </location>
</feature>
<evidence type="ECO:0000256" key="4">
    <source>
        <dbReference type="SAM" id="Phobius"/>
    </source>
</evidence>
<accession>A0A6P1TET7</accession>
<dbReference type="SMART" id="SM00342">
    <property type="entry name" value="HTH_ARAC"/>
    <property type="match status" value="1"/>
</dbReference>
<dbReference type="Pfam" id="PF12833">
    <property type="entry name" value="HTH_18"/>
    <property type="match status" value="1"/>
</dbReference>
<feature type="transmembrane region" description="Helical" evidence="4">
    <location>
        <begin position="301"/>
        <end position="321"/>
    </location>
</feature>
<dbReference type="InterPro" id="IPR009057">
    <property type="entry name" value="Homeodomain-like_sf"/>
</dbReference>
<evidence type="ECO:0000256" key="3">
    <source>
        <dbReference type="ARBA" id="ARBA00023163"/>
    </source>
</evidence>
<keyword evidence="1" id="KW-0805">Transcription regulation</keyword>
<feature type="domain" description="HTH araC/xylS-type" evidence="5">
    <location>
        <begin position="671"/>
        <end position="769"/>
    </location>
</feature>
<organism evidence="6 7">
    <name type="scientific">Anaerocolumna sedimenticola</name>
    <dbReference type="NCBI Taxonomy" id="2696063"/>
    <lineage>
        <taxon>Bacteria</taxon>
        <taxon>Bacillati</taxon>
        <taxon>Bacillota</taxon>
        <taxon>Clostridia</taxon>
        <taxon>Lachnospirales</taxon>
        <taxon>Lachnospiraceae</taxon>
        <taxon>Anaerocolumna</taxon>
    </lineage>
</organism>
<keyword evidence="4" id="KW-0812">Transmembrane</keyword>
<evidence type="ECO:0000256" key="1">
    <source>
        <dbReference type="ARBA" id="ARBA00023015"/>
    </source>
</evidence>
<sequence length="769" mass="88286">MNSVFVRIFLYIIILVLGSVGLVSFFSYRKSSDTLIKEVQVNNMLILAQAQKGIDQEINALQSDLMQMALARNLNKVLYLSLEQSYQETELIQDSIAYLSALKSNSNYITDIWYYQKKADIVLGTGGKYQKSLFFTDVCEYAGDMDWDEIFSQGGFRVLGKQSVHHGMFDVPVLVFSESLPFINKNPKGMIVVNLSESLFKKEMANSNDEKIVFDYVIDADGNVIYTNEQSYPDFEDLRLIREAVGSRSAEMEKLQDTVELSIEGKPFTIQYVKSSVFDWLYISVIPTEYITKSVNQIKEFTMLISVISFFLAVILTYYIVARLYQPMNKIMNYINIIGSKKSVMGHGKNNNEFTLINGIIDYVYKENQSLQDSFEKNKPMLQDKYIYDIINGQIRKDSFIDSGADVGIVFPFPYYQVVVYEIGDRASMELKKYGKSSKEYVEEMNKIAEDSLGEQCKCYFLEKDGQTIVSVLNAEKSFYELSGINNYLGKIQKYLEESSDAPYTIGVGQSYENIGNCYLSFIDALETLKYKGVKGQNTVIYIDEVNNISNAVILYPIEEEMQLMTVAKSGNRAAVFNILQKVYQDNFKEKNVSPEQVDNLFHALTGTAIRTIFEMRLTSDRIFEKKEDIYTEIDNKKGLEEKETYISYVFEMITRFAEENKHSQQSHVLENIHQYLEENYSEDISLDTVAEVVNLSTSYLSFIFKEISGKNFVDYVNEFRIEKAKILLRETTFNISQIAEKVGYNSANSFSKVFKKYVGISPGQFRKL</sequence>
<evidence type="ECO:0000256" key="2">
    <source>
        <dbReference type="ARBA" id="ARBA00023125"/>
    </source>
</evidence>
<keyword evidence="2" id="KW-0238">DNA-binding</keyword>
<dbReference type="EMBL" id="CP048000">
    <property type="protein sequence ID" value="QHQ59720.1"/>
    <property type="molecule type" value="Genomic_DNA"/>
</dbReference>
<dbReference type="InterPro" id="IPR018060">
    <property type="entry name" value="HTH_AraC"/>
</dbReference>
<keyword evidence="7" id="KW-1185">Reference proteome</keyword>
<evidence type="ECO:0000313" key="6">
    <source>
        <dbReference type="EMBL" id="QHQ59720.1"/>
    </source>
</evidence>
<dbReference type="PRINTS" id="PR00032">
    <property type="entry name" value="HTHARAC"/>
</dbReference>
<dbReference type="SUPFAM" id="SSF46689">
    <property type="entry name" value="Homeodomain-like"/>
    <property type="match status" value="2"/>
</dbReference>
<name>A0A6P1TET7_9FIRM</name>
<dbReference type="KEGG" id="anr:Ana3638_02010"/>
<keyword evidence="3" id="KW-0804">Transcription</keyword>
<dbReference type="PANTHER" id="PTHR43280">
    <property type="entry name" value="ARAC-FAMILY TRANSCRIPTIONAL REGULATOR"/>
    <property type="match status" value="1"/>
</dbReference>
<dbReference type="GO" id="GO:0043565">
    <property type="term" value="F:sequence-specific DNA binding"/>
    <property type="evidence" value="ECO:0007669"/>
    <property type="project" value="InterPro"/>
</dbReference>
<gene>
    <name evidence="6" type="ORF">Ana3638_02010</name>
</gene>
<proteinExistence type="predicted"/>
<dbReference type="AlphaFoldDB" id="A0A6P1TET7"/>
<dbReference type="PROSITE" id="PS00041">
    <property type="entry name" value="HTH_ARAC_FAMILY_1"/>
    <property type="match status" value="1"/>
</dbReference>
<keyword evidence="4" id="KW-0472">Membrane</keyword>
<dbReference type="Proteomes" id="UP000464314">
    <property type="component" value="Chromosome"/>
</dbReference>
<reference evidence="6 7" key="1">
    <citation type="submission" date="2020-01" db="EMBL/GenBank/DDBJ databases">
        <title>Genome analysis of Anaerocolumna sp. CBA3638.</title>
        <authorList>
            <person name="Kim J."/>
            <person name="Roh S.W."/>
        </authorList>
    </citation>
    <scope>NUCLEOTIDE SEQUENCE [LARGE SCALE GENOMIC DNA]</scope>
    <source>
        <strain evidence="6 7">CBA3638</strain>
    </source>
</reference>
<evidence type="ECO:0000259" key="5">
    <source>
        <dbReference type="PROSITE" id="PS01124"/>
    </source>
</evidence>
<protein>
    <submittedName>
        <fullName evidence="6">Helix-turn-helix domain-containing protein</fullName>
    </submittedName>
</protein>
<dbReference type="PROSITE" id="PS01124">
    <property type="entry name" value="HTH_ARAC_FAMILY_2"/>
    <property type="match status" value="1"/>
</dbReference>
<dbReference type="Gene3D" id="3.30.450.20">
    <property type="entry name" value="PAS domain"/>
    <property type="match status" value="1"/>
</dbReference>
<dbReference type="Gene3D" id="1.10.10.60">
    <property type="entry name" value="Homeodomain-like"/>
    <property type="match status" value="2"/>
</dbReference>
<evidence type="ECO:0000313" key="7">
    <source>
        <dbReference type="Proteomes" id="UP000464314"/>
    </source>
</evidence>
<dbReference type="InterPro" id="IPR020449">
    <property type="entry name" value="Tscrpt_reg_AraC-type_HTH"/>
</dbReference>
<dbReference type="GO" id="GO:0003700">
    <property type="term" value="F:DNA-binding transcription factor activity"/>
    <property type="evidence" value="ECO:0007669"/>
    <property type="project" value="InterPro"/>
</dbReference>
<dbReference type="InterPro" id="IPR018062">
    <property type="entry name" value="HTH_AraC-typ_CS"/>
</dbReference>
<dbReference type="PANTHER" id="PTHR43280:SF28">
    <property type="entry name" value="HTH-TYPE TRANSCRIPTIONAL ACTIVATOR RHAS"/>
    <property type="match status" value="1"/>
</dbReference>